<evidence type="ECO:0000313" key="3">
    <source>
        <dbReference type="Proteomes" id="UP000677228"/>
    </source>
</evidence>
<accession>A0A8S2DQX4</accession>
<dbReference type="Proteomes" id="UP000677228">
    <property type="component" value="Unassembled WGS sequence"/>
</dbReference>
<dbReference type="Proteomes" id="UP000682733">
    <property type="component" value="Unassembled WGS sequence"/>
</dbReference>
<gene>
    <name evidence="1" type="ORF">OVA965_LOCUS14966</name>
    <name evidence="2" type="ORF">TMI583_LOCUS14970</name>
</gene>
<evidence type="ECO:0000313" key="1">
    <source>
        <dbReference type="EMBL" id="CAF1009438.1"/>
    </source>
</evidence>
<dbReference type="AlphaFoldDB" id="A0A8S2DQX4"/>
<proteinExistence type="predicted"/>
<sequence length="194" mass="21430">MDEIVVLTKATDPVYGICNTHAGQDSTPIKVMSRRRFNLSRTTPGATPFDEAPEFCLNKDLKKKFLTSNCETAGVYVTPRKGRSILVGVQFVTADDAPERDPLTCTIEGSECSTGNQLTRGQSWVPIYRGPTGINARETPARSSYCAIQRINNNEHVYRSYRVILETKRVPAASCCQFSSVLLFGKLGKSKPFS</sequence>
<evidence type="ECO:0000313" key="2">
    <source>
        <dbReference type="EMBL" id="CAF3778273.1"/>
    </source>
</evidence>
<name>A0A8S2DQX4_9BILA</name>
<comment type="caution">
    <text evidence="1">The sequence shown here is derived from an EMBL/GenBank/DDBJ whole genome shotgun (WGS) entry which is preliminary data.</text>
</comment>
<dbReference type="EMBL" id="CAJOBA010006632">
    <property type="protein sequence ID" value="CAF3778273.1"/>
    <property type="molecule type" value="Genomic_DNA"/>
</dbReference>
<dbReference type="EMBL" id="CAJNOK010006624">
    <property type="protein sequence ID" value="CAF1009438.1"/>
    <property type="molecule type" value="Genomic_DNA"/>
</dbReference>
<organism evidence="1 3">
    <name type="scientific">Didymodactylos carnosus</name>
    <dbReference type="NCBI Taxonomy" id="1234261"/>
    <lineage>
        <taxon>Eukaryota</taxon>
        <taxon>Metazoa</taxon>
        <taxon>Spiralia</taxon>
        <taxon>Gnathifera</taxon>
        <taxon>Rotifera</taxon>
        <taxon>Eurotatoria</taxon>
        <taxon>Bdelloidea</taxon>
        <taxon>Philodinida</taxon>
        <taxon>Philodinidae</taxon>
        <taxon>Didymodactylos</taxon>
    </lineage>
</organism>
<reference evidence="1" key="1">
    <citation type="submission" date="2021-02" db="EMBL/GenBank/DDBJ databases">
        <authorList>
            <person name="Nowell W R."/>
        </authorList>
    </citation>
    <scope>NUCLEOTIDE SEQUENCE</scope>
</reference>
<protein>
    <submittedName>
        <fullName evidence="1">Uncharacterized protein</fullName>
    </submittedName>
</protein>